<dbReference type="OrthoDB" id="9801609at2"/>
<keyword evidence="2" id="KW-0808">Transferase</keyword>
<keyword evidence="3" id="KW-1185">Reference proteome</keyword>
<dbReference type="KEGG" id="dau:Daud_1689"/>
<dbReference type="EMBL" id="CP000860">
    <property type="protein sequence ID" value="ACA60189.1"/>
    <property type="molecule type" value="Genomic_DNA"/>
</dbReference>
<dbReference type="PANTHER" id="PTHR45947:SF3">
    <property type="entry name" value="SULFOQUINOVOSYL TRANSFERASE SQD2"/>
    <property type="match status" value="1"/>
</dbReference>
<protein>
    <submittedName>
        <fullName evidence="2">Glycosyl transferase, group 1</fullName>
    </submittedName>
</protein>
<name>B1I6U4_DESAP</name>
<organism evidence="2 3">
    <name type="scientific">Desulforudis audaxviator (strain MP104C)</name>
    <dbReference type="NCBI Taxonomy" id="477974"/>
    <lineage>
        <taxon>Bacteria</taxon>
        <taxon>Bacillati</taxon>
        <taxon>Bacillota</taxon>
        <taxon>Clostridia</taxon>
        <taxon>Thermoanaerobacterales</taxon>
        <taxon>Candidatus Desulforudaceae</taxon>
        <taxon>Candidatus Desulforudis</taxon>
    </lineage>
</organism>
<dbReference type="Proteomes" id="UP000008544">
    <property type="component" value="Chromosome"/>
</dbReference>
<evidence type="ECO:0000313" key="2">
    <source>
        <dbReference type="EMBL" id="ACA60189.1"/>
    </source>
</evidence>
<dbReference type="RefSeq" id="WP_012302770.1">
    <property type="nucleotide sequence ID" value="NC_010424.1"/>
</dbReference>
<sequence>MRIVFIHDWAITLAGAERCLEVFHELWPDAPLYTLVYQEDSVRRLGFEPGQVHASFLQRFPRAQKWHRKYLPFYPLAIEQFDLSGYDVILSSSHAVAKGVLVRSDQLHICYCHTPVRYAWDLTHRYLKENGLERGLKSLLARAILHYIRLWDTLAANRVDHFIANSRYTARRIWRAYRREAEVIHPPVDVERFQLNERKDNFFLFVSRLVPYKKADLVVAAFTRLGIPLKVVGDGPQFDECRRLAGKNVEFLGYQDDATVADLISRARALVFAAEEDFGIVPVEAQACGTPVIAFGRGGALETVVAADGENWDRATGLFFSEQTEESLASAVQEFLRCEALFRPEVIRRNAERFGRERFKEEIRDLVDKLVKERRVAEGRFK</sequence>
<dbReference type="PANTHER" id="PTHR45947">
    <property type="entry name" value="SULFOQUINOVOSYL TRANSFERASE SQD2"/>
    <property type="match status" value="1"/>
</dbReference>
<dbReference type="eggNOG" id="COG0438">
    <property type="taxonomic scope" value="Bacteria"/>
</dbReference>
<dbReference type="Pfam" id="PF00534">
    <property type="entry name" value="Glycos_transf_1"/>
    <property type="match status" value="1"/>
</dbReference>
<dbReference type="CAZy" id="GT4">
    <property type="family name" value="Glycosyltransferase Family 4"/>
</dbReference>
<dbReference type="AlphaFoldDB" id="B1I6U4"/>
<dbReference type="SUPFAM" id="SSF53756">
    <property type="entry name" value="UDP-Glycosyltransferase/glycogen phosphorylase"/>
    <property type="match status" value="1"/>
</dbReference>
<gene>
    <name evidence="2" type="ordered locus">Daud_1689</name>
</gene>
<dbReference type="STRING" id="477974.Daud_1689"/>
<dbReference type="HOGENOM" id="CLU_041001_0_0_9"/>
<reference evidence="3" key="1">
    <citation type="submission" date="2007-10" db="EMBL/GenBank/DDBJ databases">
        <title>Complete sequence of chromosome of Desulforudis audaxviator MP104C.</title>
        <authorList>
            <person name="Copeland A."/>
            <person name="Lucas S."/>
            <person name="Lapidus A."/>
            <person name="Barry K."/>
            <person name="Glavina del Rio T."/>
            <person name="Dalin E."/>
            <person name="Tice H."/>
            <person name="Bruce D."/>
            <person name="Pitluck S."/>
            <person name="Lowry S.R."/>
            <person name="Larimer F."/>
            <person name="Land M.L."/>
            <person name="Hauser L."/>
            <person name="Kyrpides N."/>
            <person name="Ivanova N.N."/>
            <person name="Richardson P."/>
        </authorList>
    </citation>
    <scope>NUCLEOTIDE SEQUENCE [LARGE SCALE GENOMIC DNA]</scope>
    <source>
        <strain evidence="3">MP104C</strain>
    </source>
</reference>
<reference evidence="2 3" key="2">
    <citation type="journal article" date="2008" name="Science">
        <title>Environmental genomics reveals a single-species ecosystem deep within Earth.</title>
        <authorList>
            <person name="Chivian D."/>
            <person name="Brodie E.L."/>
            <person name="Alm E.J."/>
            <person name="Culley D.E."/>
            <person name="Dehal P.S."/>
            <person name="Desantis T.Z."/>
            <person name="Gihring T.M."/>
            <person name="Lapidus A."/>
            <person name="Lin L.H."/>
            <person name="Lowry S.R."/>
            <person name="Moser D.P."/>
            <person name="Richardson P.M."/>
            <person name="Southam G."/>
            <person name="Wanger G."/>
            <person name="Pratt L.M."/>
            <person name="Andersen G.L."/>
            <person name="Hazen T.C."/>
            <person name="Brockman F.J."/>
            <person name="Arkin A.P."/>
            <person name="Onstott T.C."/>
        </authorList>
    </citation>
    <scope>NUCLEOTIDE SEQUENCE [LARGE SCALE GENOMIC DNA]</scope>
    <source>
        <strain evidence="2 3">MP104C</strain>
    </source>
</reference>
<evidence type="ECO:0000259" key="1">
    <source>
        <dbReference type="Pfam" id="PF00534"/>
    </source>
</evidence>
<proteinExistence type="predicted"/>
<accession>B1I6U4</accession>
<evidence type="ECO:0000313" key="3">
    <source>
        <dbReference type="Proteomes" id="UP000008544"/>
    </source>
</evidence>
<dbReference type="GO" id="GO:0016757">
    <property type="term" value="F:glycosyltransferase activity"/>
    <property type="evidence" value="ECO:0007669"/>
    <property type="project" value="InterPro"/>
</dbReference>
<dbReference type="Gene3D" id="3.40.50.2000">
    <property type="entry name" value="Glycogen Phosphorylase B"/>
    <property type="match status" value="2"/>
</dbReference>
<dbReference type="InterPro" id="IPR001296">
    <property type="entry name" value="Glyco_trans_1"/>
</dbReference>
<dbReference type="CDD" id="cd03804">
    <property type="entry name" value="GT4_WbaZ-like"/>
    <property type="match status" value="1"/>
</dbReference>
<dbReference type="InterPro" id="IPR050194">
    <property type="entry name" value="Glycosyltransferase_grp1"/>
</dbReference>
<feature type="domain" description="Glycosyl transferase family 1" evidence="1">
    <location>
        <begin position="191"/>
        <end position="351"/>
    </location>
</feature>